<evidence type="ECO:0000256" key="14">
    <source>
        <dbReference type="ARBA" id="ARBA00031791"/>
    </source>
</evidence>
<gene>
    <name evidence="15" type="ORF">QE152_g32043</name>
</gene>
<evidence type="ECO:0000256" key="11">
    <source>
        <dbReference type="ARBA" id="ARBA00022989"/>
    </source>
</evidence>
<comment type="subcellular location">
    <subcellularLocation>
        <location evidence="2">Endoplasmic reticulum membrane</location>
        <topology evidence="2">Single-pass type I membrane protein</topology>
    </subcellularLocation>
</comment>
<evidence type="ECO:0000256" key="9">
    <source>
        <dbReference type="ARBA" id="ARBA00022824"/>
    </source>
</evidence>
<evidence type="ECO:0000256" key="8">
    <source>
        <dbReference type="ARBA" id="ARBA00022729"/>
    </source>
</evidence>
<keyword evidence="6" id="KW-1017">Isopeptide bond</keyword>
<keyword evidence="12" id="KW-0472">Membrane</keyword>
<dbReference type="Proteomes" id="UP001458880">
    <property type="component" value="Unassembled WGS sequence"/>
</dbReference>
<keyword evidence="8" id="KW-0732">Signal</keyword>
<evidence type="ECO:0000256" key="5">
    <source>
        <dbReference type="ARBA" id="ARBA00014387"/>
    </source>
</evidence>
<dbReference type="PANTHER" id="PTHR12731">
    <property type="entry name" value="TRANSLOCON-ASSOCIATED PROTEIN, DELTA SUBUNIT"/>
    <property type="match status" value="1"/>
</dbReference>
<dbReference type="EMBL" id="JASPKY010000458">
    <property type="protein sequence ID" value="KAK9696229.1"/>
    <property type="molecule type" value="Genomic_DNA"/>
</dbReference>
<evidence type="ECO:0000256" key="12">
    <source>
        <dbReference type="ARBA" id="ARBA00023136"/>
    </source>
</evidence>
<keyword evidence="11" id="KW-1133">Transmembrane helix</keyword>
<comment type="similarity">
    <text evidence="3">Belongs to the TRAP-delta family.</text>
</comment>
<comment type="function">
    <text evidence="1">TRAP proteins are part of a complex whose function is to bind calcium to the ER membrane and thereby regulate the retention of ER resident proteins.</text>
</comment>
<reference evidence="15 16" key="1">
    <citation type="journal article" date="2024" name="BMC Genomics">
        <title>De novo assembly and annotation of Popillia japonica's genome with initial clues to its potential as an invasive pest.</title>
        <authorList>
            <person name="Cucini C."/>
            <person name="Boschi S."/>
            <person name="Funari R."/>
            <person name="Cardaioli E."/>
            <person name="Iannotti N."/>
            <person name="Marturano G."/>
            <person name="Paoli F."/>
            <person name="Bruttini M."/>
            <person name="Carapelli A."/>
            <person name="Frati F."/>
            <person name="Nardi F."/>
        </authorList>
    </citation>
    <scope>NUCLEOTIDE SEQUENCE [LARGE SCALE GENOMIC DNA]</scope>
    <source>
        <strain evidence="15">DMR45628</strain>
    </source>
</reference>
<evidence type="ECO:0000256" key="6">
    <source>
        <dbReference type="ARBA" id="ARBA00022499"/>
    </source>
</evidence>
<keyword evidence="16" id="KW-1185">Reference proteome</keyword>
<dbReference type="AlphaFoldDB" id="A0AAW1J008"/>
<dbReference type="Pfam" id="PF05404">
    <property type="entry name" value="TRAP-delta"/>
    <property type="match status" value="1"/>
</dbReference>
<evidence type="ECO:0000256" key="1">
    <source>
        <dbReference type="ARBA" id="ARBA00002838"/>
    </source>
</evidence>
<organism evidence="15 16">
    <name type="scientific">Popillia japonica</name>
    <name type="common">Japanese beetle</name>
    <dbReference type="NCBI Taxonomy" id="7064"/>
    <lineage>
        <taxon>Eukaryota</taxon>
        <taxon>Metazoa</taxon>
        <taxon>Ecdysozoa</taxon>
        <taxon>Arthropoda</taxon>
        <taxon>Hexapoda</taxon>
        <taxon>Insecta</taxon>
        <taxon>Pterygota</taxon>
        <taxon>Neoptera</taxon>
        <taxon>Endopterygota</taxon>
        <taxon>Coleoptera</taxon>
        <taxon>Polyphaga</taxon>
        <taxon>Scarabaeiformia</taxon>
        <taxon>Scarabaeidae</taxon>
        <taxon>Rutelinae</taxon>
        <taxon>Popillia</taxon>
    </lineage>
</organism>
<accession>A0AAW1J008</accession>
<keyword evidence="10" id="KW-0832">Ubl conjugation</keyword>
<name>A0AAW1J008_POPJA</name>
<evidence type="ECO:0000256" key="7">
    <source>
        <dbReference type="ARBA" id="ARBA00022692"/>
    </source>
</evidence>
<evidence type="ECO:0000256" key="10">
    <source>
        <dbReference type="ARBA" id="ARBA00022843"/>
    </source>
</evidence>
<keyword evidence="7" id="KW-0812">Transmembrane</keyword>
<evidence type="ECO:0000256" key="3">
    <source>
        <dbReference type="ARBA" id="ARBA00009294"/>
    </source>
</evidence>
<protein>
    <recommendedName>
        <fullName evidence="5">Translocon-associated protein subunit delta</fullName>
    </recommendedName>
    <alternativeName>
        <fullName evidence="14">Signal sequence receptor subunit delta</fullName>
    </alternativeName>
</protein>
<dbReference type="PANTHER" id="PTHR12731:SF1">
    <property type="entry name" value="TRANSLOCON-ASSOCIATED PROTEIN SUBUNIT DELTA"/>
    <property type="match status" value="1"/>
</dbReference>
<evidence type="ECO:0000256" key="4">
    <source>
        <dbReference type="ARBA" id="ARBA00011819"/>
    </source>
</evidence>
<dbReference type="InterPro" id="IPR008855">
    <property type="entry name" value="TRAP-delta"/>
</dbReference>
<comment type="subunit">
    <text evidence="4">Heterotetramer of TRAP-alpha, TRAP-beta, TRAP-delta and TRAP-gamma.</text>
</comment>
<dbReference type="GO" id="GO:0005789">
    <property type="term" value="C:endoplasmic reticulum membrane"/>
    <property type="evidence" value="ECO:0007669"/>
    <property type="project" value="UniProtKB-SubCell"/>
</dbReference>
<evidence type="ECO:0000256" key="13">
    <source>
        <dbReference type="ARBA" id="ARBA00023157"/>
    </source>
</evidence>
<proteinExistence type="inferred from homology"/>
<keyword evidence="13" id="KW-1015">Disulfide bond</keyword>
<evidence type="ECO:0000313" key="16">
    <source>
        <dbReference type="Proteomes" id="UP001458880"/>
    </source>
</evidence>
<evidence type="ECO:0000313" key="15">
    <source>
        <dbReference type="EMBL" id="KAK9696229.1"/>
    </source>
</evidence>
<comment type="caution">
    <text evidence="15">The sequence shown here is derived from an EMBL/GenBank/DDBJ whole genome shotgun (WGS) entry which is preliminary data.</text>
</comment>
<evidence type="ECO:0000256" key="2">
    <source>
        <dbReference type="ARBA" id="ARBA00004115"/>
    </source>
</evidence>
<keyword evidence="9" id="KW-0256">Endoplasmic reticulum</keyword>
<sequence>MPQSISNLYADIDGNIQPVSLIDPNTYQVSWTEEIATARSGERIVNLFDEEGYTALRKAIRNGDDVSKISELFSITVNHPGAFTGPWLKSEFLAAILSVVVAYIAFSSRSKLLS</sequence>